<dbReference type="Gramene" id="OQU88794">
    <property type="protein sequence ID" value="OQU88794"/>
    <property type="gene ID" value="SORBI_3002G097601"/>
</dbReference>
<dbReference type="STRING" id="4558.A0A1W0W324"/>
<keyword evidence="3" id="KW-0378">Hydrolase</keyword>
<dbReference type="InterPro" id="IPR003653">
    <property type="entry name" value="Peptidase_C48_C"/>
</dbReference>
<protein>
    <recommendedName>
        <fullName evidence="5">Ubiquitin-like protease family profile domain-containing protein</fullName>
    </recommendedName>
</protein>
<proteinExistence type="inferred from homology"/>
<dbReference type="Gene3D" id="3.40.395.10">
    <property type="entry name" value="Adenoviral Proteinase, Chain A"/>
    <property type="match status" value="1"/>
</dbReference>
<dbReference type="Pfam" id="PF02902">
    <property type="entry name" value="Peptidase_C48"/>
    <property type="match status" value="1"/>
</dbReference>
<gene>
    <name evidence="6" type="ORF">SORBI_3002G097601</name>
</gene>
<evidence type="ECO:0000256" key="2">
    <source>
        <dbReference type="ARBA" id="ARBA00022670"/>
    </source>
</evidence>
<evidence type="ECO:0000256" key="3">
    <source>
        <dbReference type="ARBA" id="ARBA00022801"/>
    </source>
</evidence>
<dbReference type="GO" id="GO:0006508">
    <property type="term" value="P:proteolysis"/>
    <property type="evidence" value="ECO:0007669"/>
    <property type="project" value="UniProtKB-KW"/>
</dbReference>
<dbReference type="InParanoid" id="A0A1W0W324"/>
<feature type="domain" description="Ubiquitin-like protease family profile" evidence="5">
    <location>
        <begin position="312"/>
        <end position="488"/>
    </location>
</feature>
<keyword evidence="2" id="KW-0645">Protease</keyword>
<dbReference type="InterPro" id="IPR038765">
    <property type="entry name" value="Papain-like_cys_pep_sf"/>
</dbReference>
<evidence type="ECO:0000313" key="7">
    <source>
        <dbReference type="Proteomes" id="UP000000768"/>
    </source>
</evidence>
<dbReference type="SUPFAM" id="SSF54001">
    <property type="entry name" value="Cysteine proteinases"/>
    <property type="match status" value="1"/>
</dbReference>
<keyword evidence="4" id="KW-0788">Thiol protease</keyword>
<sequence>MASLPADGLDDLLFEFYKKEVLKHLITKMTPEMVRTLRRLKDGGPSTSDIGDCKLRLESFLASFVAGEDVHTTTDSEFLLGSLKSRLESMFGSILSKEVISGIVGVFALRCSKMPRMHEEFEKLVVDLMKFLVDSSCIKLDDCDIITPPMKRKYVTSSLLAAPAKRVVPRGNPTEQPFNIDAKVLFPEVQEIPVIEGPSTTCKEPRKDDDDDVIFVKEVTLNDKLNMMSKVSDTLYNKNNVVGSKLDEQIAATAKDGHSPSLSIVIEERVNADAGRVCIPESTRFPLTPRDKMVYNVVLSLGKSKHARSIVVDIGGCNLRYYSLAESMAPGSEVCSYVVNVLCRKYFLDERPTISRKHYFFSSVSDVFLSESTDYSSVQKSFNGAASVLSLHLCDSLHFPVLVGKHWLLFVVDMNRKFFFFLDSQYSKDDDFSISTRKKLIEAFLHAWDLFVGPSTRFDEFMAGYPHVPKQENEADSGIFVIKFMVFWQNGRKLMDLFSHQDIPSVRVQIVNDLLFSKHNIADIKPLKDLIAPNTPLLALMDLFEDVNVPVFIIMFFCSLPHESHLTLNVSQLHNLAIVILKKLAEFITTKVVATIIWRW</sequence>
<dbReference type="EMBL" id="CM000761">
    <property type="protein sequence ID" value="OQU88794.1"/>
    <property type="molecule type" value="Genomic_DNA"/>
</dbReference>
<keyword evidence="7" id="KW-1185">Reference proteome</keyword>
<name>A0A1W0W324_SORBI</name>
<reference evidence="7" key="2">
    <citation type="journal article" date="2018" name="Plant J.">
        <title>The Sorghum bicolor reference genome: improved assembly, gene annotations, a transcriptome atlas, and signatures of genome organization.</title>
        <authorList>
            <person name="McCormick R.F."/>
            <person name="Truong S.K."/>
            <person name="Sreedasyam A."/>
            <person name="Jenkins J."/>
            <person name="Shu S."/>
            <person name="Sims D."/>
            <person name="Kennedy M."/>
            <person name="Amirebrahimi M."/>
            <person name="Weers B.D."/>
            <person name="McKinley B."/>
            <person name="Mattison A."/>
            <person name="Morishige D.T."/>
            <person name="Grimwood J."/>
            <person name="Schmutz J."/>
            <person name="Mullet J.E."/>
        </authorList>
    </citation>
    <scope>NUCLEOTIDE SEQUENCE [LARGE SCALE GENOMIC DNA]</scope>
    <source>
        <strain evidence="7">cv. BTx623</strain>
    </source>
</reference>
<dbReference type="GO" id="GO:0016926">
    <property type="term" value="P:protein desumoylation"/>
    <property type="evidence" value="ECO:0000318"/>
    <property type="project" value="GO_Central"/>
</dbReference>
<dbReference type="AlphaFoldDB" id="A0A1W0W324"/>
<evidence type="ECO:0000256" key="4">
    <source>
        <dbReference type="ARBA" id="ARBA00022807"/>
    </source>
</evidence>
<reference evidence="6 7" key="1">
    <citation type="journal article" date="2009" name="Nature">
        <title>The Sorghum bicolor genome and the diversification of grasses.</title>
        <authorList>
            <person name="Paterson A.H."/>
            <person name="Bowers J.E."/>
            <person name="Bruggmann R."/>
            <person name="Dubchak I."/>
            <person name="Grimwood J."/>
            <person name="Gundlach H."/>
            <person name="Haberer G."/>
            <person name="Hellsten U."/>
            <person name="Mitros T."/>
            <person name="Poliakov A."/>
            <person name="Schmutz J."/>
            <person name="Spannagl M."/>
            <person name="Tang H."/>
            <person name="Wang X."/>
            <person name="Wicker T."/>
            <person name="Bharti A.K."/>
            <person name="Chapman J."/>
            <person name="Feltus F.A."/>
            <person name="Gowik U."/>
            <person name="Grigoriev I.V."/>
            <person name="Lyons E."/>
            <person name="Maher C.A."/>
            <person name="Martis M."/>
            <person name="Narechania A."/>
            <person name="Otillar R.P."/>
            <person name="Penning B.W."/>
            <person name="Salamov A.A."/>
            <person name="Wang Y."/>
            <person name="Zhang L."/>
            <person name="Carpita N.C."/>
            <person name="Freeling M."/>
            <person name="Gingle A.R."/>
            <person name="Hash C.T."/>
            <person name="Keller B."/>
            <person name="Klein P."/>
            <person name="Kresovich S."/>
            <person name="McCann M.C."/>
            <person name="Ming R."/>
            <person name="Peterson D.G."/>
            <person name="Mehboob-ur-Rahman"/>
            <person name="Ware D."/>
            <person name="Westhoff P."/>
            <person name="Mayer K.F."/>
            <person name="Messing J."/>
            <person name="Rokhsar D.S."/>
        </authorList>
    </citation>
    <scope>NUCLEOTIDE SEQUENCE [LARGE SCALE GENOMIC DNA]</scope>
    <source>
        <strain evidence="7">cv. BTx623</strain>
    </source>
</reference>
<dbReference type="PROSITE" id="PS50600">
    <property type="entry name" value="ULP_PROTEASE"/>
    <property type="match status" value="1"/>
</dbReference>
<dbReference type="PANTHER" id="PTHR12606:SF141">
    <property type="entry name" value="GH15225P-RELATED"/>
    <property type="match status" value="1"/>
</dbReference>
<evidence type="ECO:0000313" key="6">
    <source>
        <dbReference type="EMBL" id="OQU88794.1"/>
    </source>
</evidence>
<accession>A0A1W0W324</accession>
<organism evidence="6 7">
    <name type="scientific">Sorghum bicolor</name>
    <name type="common">Sorghum</name>
    <name type="synonym">Sorghum vulgare</name>
    <dbReference type="NCBI Taxonomy" id="4558"/>
    <lineage>
        <taxon>Eukaryota</taxon>
        <taxon>Viridiplantae</taxon>
        <taxon>Streptophyta</taxon>
        <taxon>Embryophyta</taxon>
        <taxon>Tracheophyta</taxon>
        <taxon>Spermatophyta</taxon>
        <taxon>Magnoliopsida</taxon>
        <taxon>Liliopsida</taxon>
        <taxon>Poales</taxon>
        <taxon>Poaceae</taxon>
        <taxon>PACMAD clade</taxon>
        <taxon>Panicoideae</taxon>
        <taxon>Andropogonodae</taxon>
        <taxon>Andropogoneae</taxon>
        <taxon>Sorghinae</taxon>
        <taxon>Sorghum</taxon>
    </lineage>
</organism>
<dbReference type="PANTHER" id="PTHR12606">
    <property type="entry name" value="SENTRIN/SUMO-SPECIFIC PROTEASE"/>
    <property type="match status" value="1"/>
</dbReference>
<dbReference type="GO" id="GO:0016929">
    <property type="term" value="F:deSUMOylase activity"/>
    <property type="evidence" value="ECO:0000318"/>
    <property type="project" value="GO_Central"/>
</dbReference>
<dbReference type="ExpressionAtlas" id="A0A1W0W324">
    <property type="expression patterns" value="baseline and differential"/>
</dbReference>
<comment type="similarity">
    <text evidence="1">Belongs to the peptidase C48 family.</text>
</comment>
<evidence type="ECO:0000259" key="5">
    <source>
        <dbReference type="PROSITE" id="PS50600"/>
    </source>
</evidence>
<dbReference type="GO" id="GO:0005634">
    <property type="term" value="C:nucleus"/>
    <property type="evidence" value="ECO:0000318"/>
    <property type="project" value="GO_Central"/>
</dbReference>
<evidence type="ECO:0000256" key="1">
    <source>
        <dbReference type="ARBA" id="ARBA00005234"/>
    </source>
</evidence>
<dbReference type="Proteomes" id="UP000000768">
    <property type="component" value="Chromosome 2"/>
</dbReference>